<accession>A0A427XYQ2</accession>
<feature type="compositionally biased region" description="Low complexity" evidence="1">
    <location>
        <begin position="316"/>
        <end position="328"/>
    </location>
</feature>
<dbReference type="EMBL" id="RSCD01000022">
    <property type="protein sequence ID" value="RSH83927.1"/>
    <property type="molecule type" value="Genomic_DNA"/>
</dbReference>
<organism evidence="2 3">
    <name type="scientific">Saitozyma podzolica</name>
    <dbReference type="NCBI Taxonomy" id="1890683"/>
    <lineage>
        <taxon>Eukaryota</taxon>
        <taxon>Fungi</taxon>
        <taxon>Dikarya</taxon>
        <taxon>Basidiomycota</taxon>
        <taxon>Agaricomycotina</taxon>
        <taxon>Tremellomycetes</taxon>
        <taxon>Tremellales</taxon>
        <taxon>Trimorphomycetaceae</taxon>
        <taxon>Saitozyma</taxon>
    </lineage>
</organism>
<reference evidence="2 3" key="1">
    <citation type="submission" date="2018-11" db="EMBL/GenBank/DDBJ databases">
        <title>Genome sequence of Saitozyma podzolica DSM 27192.</title>
        <authorList>
            <person name="Aliyu H."/>
            <person name="Gorte O."/>
            <person name="Ochsenreither K."/>
        </authorList>
    </citation>
    <scope>NUCLEOTIDE SEQUENCE [LARGE SCALE GENOMIC DNA]</scope>
    <source>
        <strain evidence="2 3">DSM 27192</strain>
    </source>
</reference>
<name>A0A427XYQ2_9TREE</name>
<feature type="region of interest" description="Disordered" evidence="1">
    <location>
        <begin position="37"/>
        <end position="61"/>
    </location>
</feature>
<evidence type="ECO:0000256" key="1">
    <source>
        <dbReference type="SAM" id="MobiDB-lite"/>
    </source>
</evidence>
<sequence>MPTELTAAPFKHEQQFPYGLEHPRTWTSPLVRPIAPIPAPTHLTLTPPQASHTPPETSHSPPVMQWASFGGVGIPPTGPARLIDCAPNRVLPNGVRNPWAPYDGAAYRPSTDRVENQAISGSFTGTGGMIPAPVAPVAPNSWGGGRAPTVLPSGSVVGGGSSIGWGGGSVVGGQRIDDGWDGASGRAHMGHLPDPTSTAGRLGRSVPTGGGWLQANHARLTPPHLMPEMASRGGEAYLQPPILDAHRPRRLSTSSRPIDGCSACASESGRGLRRARSTGIRKASPGDHIRMGTSPVIGSPLRGGDHAKLVRRDNVGSDGSRGSRASRGSRGRCSECSACA</sequence>
<comment type="caution">
    <text evidence="2">The sequence shown here is derived from an EMBL/GenBank/DDBJ whole genome shotgun (WGS) entry which is preliminary data.</text>
</comment>
<feature type="compositionally biased region" description="Low complexity" evidence="1">
    <location>
        <begin position="51"/>
        <end position="61"/>
    </location>
</feature>
<proteinExistence type="predicted"/>
<dbReference type="OrthoDB" id="2562154at2759"/>
<feature type="region of interest" description="Disordered" evidence="1">
    <location>
        <begin position="264"/>
        <end position="333"/>
    </location>
</feature>
<gene>
    <name evidence="2" type="ORF">EHS25_005171</name>
</gene>
<feature type="compositionally biased region" description="Basic and acidic residues" evidence="1">
    <location>
        <begin position="303"/>
        <end position="315"/>
    </location>
</feature>
<evidence type="ECO:0000313" key="2">
    <source>
        <dbReference type="EMBL" id="RSH83927.1"/>
    </source>
</evidence>
<dbReference type="Proteomes" id="UP000279259">
    <property type="component" value="Unassembled WGS sequence"/>
</dbReference>
<dbReference type="AlphaFoldDB" id="A0A427XYQ2"/>
<evidence type="ECO:0000313" key="3">
    <source>
        <dbReference type="Proteomes" id="UP000279259"/>
    </source>
</evidence>
<keyword evidence="3" id="KW-1185">Reference proteome</keyword>
<protein>
    <submittedName>
        <fullName evidence="2">Uncharacterized protein</fullName>
    </submittedName>
</protein>